<evidence type="ECO:0000256" key="4">
    <source>
        <dbReference type="ARBA" id="ARBA00023002"/>
    </source>
</evidence>
<dbReference type="Pfam" id="PF13450">
    <property type="entry name" value="NAD_binding_8"/>
    <property type="match status" value="1"/>
</dbReference>
<evidence type="ECO:0000313" key="6">
    <source>
        <dbReference type="Proteomes" id="UP000008363"/>
    </source>
</evidence>
<dbReference type="InterPro" id="IPR050982">
    <property type="entry name" value="Auxin_biosynth/cation_transpt"/>
</dbReference>
<dbReference type="STRING" id="1108045.GORHZ_012_00040"/>
<keyword evidence="6" id="KW-1185">Reference proteome</keyword>
<dbReference type="Gene3D" id="3.50.50.60">
    <property type="entry name" value="FAD/NAD(P)-binding domain"/>
    <property type="match status" value="2"/>
</dbReference>
<reference evidence="5 6" key="1">
    <citation type="submission" date="2012-08" db="EMBL/GenBank/DDBJ databases">
        <title>Whole genome shotgun sequence of Gordonia rhizosphera NBRC 16068.</title>
        <authorList>
            <person name="Takarada H."/>
            <person name="Isaki S."/>
            <person name="Hosoyama A."/>
            <person name="Tsuchikane K."/>
            <person name="Katsumata H."/>
            <person name="Baba S."/>
            <person name="Ohji S."/>
            <person name="Yamazaki S."/>
            <person name="Fujita N."/>
        </authorList>
    </citation>
    <scope>NUCLEOTIDE SEQUENCE [LARGE SCALE GENOMIC DNA]</scope>
    <source>
        <strain evidence="5 6">NBRC 16068</strain>
    </source>
</reference>
<dbReference type="PANTHER" id="PTHR43539">
    <property type="entry name" value="FLAVIN-BINDING MONOOXYGENASE-LIKE PROTEIN (AFU_ORTHOLOGUE AFUA_4G09220)"/>
    <property type="match status" value="1"/>
</dbReference>
<comment type="caution">
    <text evidence="5">The sequence shown here is derived from an EMBL/GenBank/DDBJ whole genome shotgun (WGS) entry which is preliminary data.</text>
</comment>
<dbReference type="OrthoDB" id="9808049at2"/>
<dbReference type="GO" id="GO:0004499">
    <property type="term" value="F:N,N-dimethylaniline monooxygenase activity"/>
    <property type="evidence" value="ECO:0007669"/>
    <property type="project" value="InterPro"/>
</dbReference>
<organism evidence="5 6">
    <name type="scientific">Gordonia rhizosphera NBRC 16068</name>
    <dbReference type="NCBI Taxonomy" id="1108045"/>
    <lineage>
        <taxon>Bacteria</taxon>
        <taxon>Bacillati</taxon>
        <taxon>Actinomycetota</taxon>
        <taxon>Actinomycetes</taxon>
        <taxon>Mycobacteriales</taxon>
        <taxon>Gordoniaceae</taxon>
        <taxon>Gordonia</taxon>
    </lineage>
</organism>
<evidence type="ECO:0000313" key="5">
    <source>
        <dbReference type="EMBL" id="GAB88275.1"/>
    </source>
</evidence>
<dbReference type="GO" id="GO:0050660">
    <property type="term" value="F:flavin adenine dinucleotide binding"/>
    <property type="evidence" value="ECO:0007669"/>
    <property type="project" value="InterPro"/>
</dbReference>
<name>K6VN09_9ACTN</name>
<dbReference type="eggNOG" id="COG2072">
    <property type="taxonomic scope" value="Bacteria"/>
</dbReference>
<dbReference type="PRINTS" id="PR00469">
    <property type="entry name" value="PNDRDTASEII"/>
</dbReference>
<dbReference type="InterPro" id="IPR036188">
    <property type="entry name" value="FAD/NAD-bd_sf"/>
</dbReference>
<evidence type="ECO:0000256" key="1">
    <source>
        <dbReference type="ARBA" id="ARBA00010139"/>
    </source>
</evidence>
<dbReference type="PRINTS" id="PR00368">
    <property type="entry name" value="FADPNR"/>
</dbReference>
<evidence type="ECO:0000256" key="3">
    <source>
        <dbReference type="ARBA" id="ARBA00022827"/>
    </source>
</evidence>
<comment type="similarity">
    <text evidence="1">Belongs to the FAD-binding monooxygenase family.</text>
</comment>
<dbReference type="EMBL" id="BAHC01000012">
    <property type="protein sequence ID" value="GAB88275.1"/>
    <property type="molecule type" value="Genomic_DNA"/>
</dbReference>
<dbReference type="InterPro" id="IPR020946">
    <property type="entry name" value="Flavin_mOase-like"/>
</dbReference>
<keyword evidence="3" id="KW-0274">FAD</keyword>
<dbReference type="AlphaFoldDB" id="K6VN09"/>
<keyword evidence="4" id="KW-0560">Oxidoreductase</keyword>
<dbReference type="PANTHER" id="PTHR43539:SF68">
    <property type="entry name" value="FLAVIN-BINDING MONOOXYGENASE-LIKE PROTEIN (AFU_ORTHOLOGUE AFUA_4G09220)"/>
    <property type="match status" value="1"/>
</dbReference>
<dbReference type="RefSeq" id="WP_006329487.1">
    <property type="nucleotide sequence ID" value="NZ_BAHC01000012.1"/>
</dbReference>
<dbReference type="SUPFAM" id="SSF51905">
    <property type="entry name" value="FAD/NAD(P)-binding domain"/>
    <property type="match status" value="2"/>
</dbReference>
<protein>
    <submittedName>
        <fullName evidence="5">Putative monooxygenase</fullName>
    </submittedName>
</protein>
<keyword evidence="2" id="KW-0285">Flavoprotein</keyword>
<dbReference type="Pfam" id="PF00743">
    <property type="entry name" value="FMO-like"/>
    <property type="match status" value="1"/>
</dbReference>
<dbReference type="Proteomes" id="UP000008363">
    <property type="component" value="Unassembled WGS sequence"/>
</dbReference>
<sequence length="593" mass="63526">MTTLSDAIDIDTPTVVATWLDGLRDALQAGDATRYEQLFTTDSWWRDLLAFTWDLRSLHGEGAIGPLMAAAVNQSVAGITAATDCEPVRLEVDGAPPTVQAFFDFQTATGTGRGLVRLHPSADGTGWRASTLLTSLESLEGIDFAVGSRRPSGVTPPGEPSWTTRRLAEQEFGSGAPDVLIVGAGHSGLGLAAYLGALGVSTLLVDKNERVGDNWRNRYDSLVLHDPVWYDHLPLMKFPPGWPVYTPKDKMGDWLEIYSRAMELNVWTGSSVTSSSYDDETGTWRVTIDRGGEIRELTPRHVVLATGLSGTEPFVPSFAGQEDFAGQILHSSAYTDGSQFTGKRVAVIGTGNSGHDVAQDLYLHGVDTTLVQRGPTFVIGAQTVEAVMMSASYSEDSPPTEVSDLIGASMPNRAAGTTAGLQAATAAMAEMDKDIHDGLTERGFALSSGIDGTGSMMLFLTRNGGYYIDVGASKLIIDGEIGIVSGSEIDRFDAEGVVFADGRRLDVDAILLATGFRGIVDTARRIFGDEVADRVGPVWDLDDEGELRGVWRPSGHNGFWFSGGNLGFARTYNKYLALRLKADLDGIDTSSPI</sequence>
<dbReference type="GO" id="GO:0050661">
    <property type="term" value="F:NADP binding"/>
    <property type="evidence" value="ECO:0007669"/>
    <property type="project" value="InterPro"/>
</dbReference>
<evidence type="ECO:0000256" key="2">
    <source>
        <dbReference type="ARBA" id="ARBA00022630"/>
    </source>
</evidence>
<accession>K6VN09</accession>
<keyword evidence="5" id="KW-0503">Monooxygenase</keyword>
<proteinExistence type="inferred from homology"/>
<gene>
    <name evidence="5" type="ORF">GORHZ_012_00040</name>
</gene>